<evidence type="ECO:0000256" key="2">
    <source>
        <dbReference type="SAM" id="SignalP"/>
    </source>
</evidence>
<dbReference type="EnsemblProtists" id="Phyra95729">
    <property type="protein sequence ID" value="Phyra95729"/>
    <property type="gene ID" value="Phyra95729"/>
</dbReference>
<proteinExistence type="predicted"/>
<reference evidence="3" key="2">
    <citation type="submission" date="2015-06" db="UniProtKB">
        <authorList>
            <consortium name="EnsemblProtists"/>
        </authorList>
    </citation>
    <scope>IDENTIFICATION</scope>
    <source>
        <strain evidence="3">Pr102</strain>
    </source>
</reference>
<dbReference type="EMBL" id="DS566046">
    <property type="status" value="NOT_ANNOTATED_CDS"/>
    <property type="molecule type" value="Genomic_DNA"/>
</dbReference>
<dbReference type="InParanoid" id="H3HD27"/>
<keyword evidence="1" id="KW-0175">Coiled coil</keyword>
<evidence type="ECO:0000313" key="4">
    <source>
        <dbReference type="Proteomes" id="UP000005238"/>
    </source>
</evidence>
<dbReference type="AlphaFoldDB" id="H3HD27"/>
<feature type="signal peptide" evidence="2">
    <location>
        <begin position="1"/>
        <end position="23"/>
    </location>
</feature>
<protein>
    <recommendedName>
        <fullName evidence="5">RxLR effector protein</fullName>
    </recommendedName>
</protein>
<feature type="chain" id="PRO_5003587627" description="RxLR effector protein" evidence="2">
    <location>
        <begin position="24"/>
        <end position="124"/>
    </location>
</feature>
<evidence type="ECO:0000256" key="1">
    <source>
        <dbReference type="SAM" id="Coils"/>
    </source>
</evidence>
<dbReference type="VEuPathDB" id="FungiDB:KRP22_7965"/>
<name>H3HD27_PHYRM</name>
<dbReference type="HOGENOM" id="CLU_140051_0_0_1"/>
<evidence type="ECO:0008006" key="5">
    <source>
        <dbReference type="Google" id="ProtNLM"/>
    </source>
</evidence>
<keyword evidence="4" id="KW-1185">Reference proteome</keyword>
<dbReference type="OMA" id="CQQRRRT"/>
<accession>H3HD27</accession>
<sequence length="124" mass="12636">MQAYVKLAILVPFVAGLLDASAAQNAGDLIAQIGSGLVSSAAVTASLANSVRDALVPFGDSLGGQAQQAIGQVRDLANANAAANNELNAALQSLLDSAQTFAETDNNGASIFNGIRKLRTEHDK</sequence>
<evidence type="ECO:0000313" key="3">
    <source>
        <dbReference type="EnsemblProtists" id="Phyra95729"/>
    </source>
</evidence>
<feature type="coiled-coil region" evidence="1">
    <location>
        <begin position="66"/>
        <end position="93"/>
    </location>
</feature>
<organism evidence="3 4">
    <name type="scientific">Phytophthora ramorum</name>
    <name type="common">Sudden oak death agent</name>
    <dbReference type="NCBI Taxonomy" id="164328"/>
    <lineage>
        <taxon>Eukaryota</taxon>
        <taxon>Sar</taxon>
        <taxon>Stramenopiles</taxon>
        <taxon>Oomycota</taxon>
        <taxon>Peronosporomycetes</taxon>
        <taxon>Peronosporales</taxon>
        <taxon>Peronosporaceae</taxon>
        <taxon>Phytophthora</taxon>
    </lineage>
</organism>
<dbReference type="GeneID" id="94222707"/>
<keyword evidence="2" id="KW-0732">Signal</keyword>
<dbReference type="eggNOG" id="ENOG502RFAC">
    <property type="taxonomic scope" value="Eukaryota"/>
</dbReference>
<reference evidence="4" key="1">
    <citation type="journal article" date="2006" name="Science">
        <title>Phytophthora genome sequences uncover evolutionary origins and mechanisms of pathogenesis.</title>
        <authorList>
            <person name="Tyler B.M."/>
            <person name="Tripathy S."/>
            <person name="Zhang X."/>
            <person name="Dehal P."/>
            <person name="Jiang R.H."/>
            <person name="Aerts A."/>
            <person name="Arredondo F.D."/>
            <person name="Baxter L."/>
            <person name="Bensasson D."/>
            <person name="Beynon J.L."/>
            <person name="Chapman J."/>
            <person name="Damasceno C.M."/>
            <person name="Dorrance A.E."/>
            <person name="Dou D."/>
            <person name="Dickerman A.W."/>
            <person name="Dubchak I.L."/>
            <person name="Garbelotto M."/>
            <person name="Gijzen M."/>
            <person name="Gordon S.G."/>
            <person name="Govers F."/>
            <person name="Grunwald N.J."/>
            <person name="Huang W."/>
            <person name="Ivors K.L."/>
            <person name="Jones R.W."/>
            <person name="Kamoun S."/>
            <person name="Krampis K."/>
            <person name="Lamour K.H."/>
            <person name="Lee M.K."/>
            <person name="McDonald W.H."/>
            <person name="Medina M."/>
            <person name="Meijer H.J."/>
            <person name="Nordberg E.K."/>
            <person name="Maclean D.J."/>
            <person name="Ospina-Giraldo M.D."/>
            <person name="Morris P.F."/>
            <person name="Phuntumart V."/>
            <person name="Putnam N.H."/>
            <person name="Rash S."/>
            <person name="Rose J.K."/>
            <person name="Sakihama Y."/>
            <person name="Salamov A.A."/>
            <person name="Savidor A."/>
            <person name="Scheuring C.F."/>
            <person name="Smith B.M."/>
            <person name="Sobral B.W."/>
            <person name="Terry A."/>
            <person name="Torto-Alalibo T.A."/>
            <person name="Win J."/>
            <person name="Xu Z."/>
            <person name="Zhang H."/>
            <person name="Grigoriev I.V."/>
            <person name="Rokhsar D.S."/>
            <person name="Boore J.L."/>
        </authorList>
    </citation>
    <scope>NUCLEOTIDE SEQUENCE [LARGE SCALE GENOMIC DNA]</scope>
    <source>
        <strain evidence="4">Pr102</strain>
    </source>
</reference>
<dbReference type="VEuPathDB" id="FungiDB:KRP23_2182"/>
<dbReference type="RefSeq" id="XP_067749523.1">
    <property type="nucleotide sequence ID" value="XM_067886884.1"/>
</dbReference>
<dbReference type="Proteomes" id="UP000005238">
    <property type="component" value="Unassembled WGS sequence"/>
</dbReference>